<dbReference type="GO" id="GO:0003677">
    <property type="term" value="F:DNA binding"/>
    <property type="evidence" value="ECO:0007669"/>
    <property type="project" value="UniProtKB-KW"/>
</dbReference>
<dbReference type="PROSITE" id="PS50110">
    <property type="entry name" value="RESPONSE_REGULATORY"/>
    <property type="match status" value="1"/>
</dbReference>
<dbReference type="Gene3D" id="3.40.50.2300">
    <property type="match status" value="1"/>
</dbReference>
<sequence length="501" mass="54208">MGNILIIDDDAEVRDTLLSLTRRMRMSGEAVGTLREGIVRLRRGGVDVVFLDVTLPDGNGLDALSEIKALPDSPEVIILTGRGDPDGAELAIQGGVWDYLLKPSPIKDTMLTLERALKYRTGKRGACNPVALRLEDVVGKSLPMRTCFDAVAGAAGSGASVLITGETGTGKELIARTIHVNSARASRPFVVVDCAALTETLVESTLFGHRKGAFTGADSDRVGLVKLADGGTLFLDEVGEMPLNLQKAFLRVLQERRFRPVGATNELESDFRLMAATNRDLSRMVAEGTFRSDLLYRIKTISISLPCLRDRVEDVKPLCVFRVGQLCEQYGTPLKGIDPDLFQVLEGYDWPGNVRELFNVLERAFVAAGPERTLYAMHLPQDVRIKVAKAHLGRGREADPHGAPNLAVAPGAEEAASHAPFELSLSPESAEGAASPLPQGVFDQSLKDCKEVVERAYMEALVRRARGDVQRALECSGLSRSHLYALLKKWGLSVEGPGVGS</sequence>
<dbReference type="OrthoDB" id="9763792at2"/>
<dbReference type="GO" id="GO:0006355">
    <property type="term" value="P:regulation of DNA-templated transcription"/>
    <property type="evidence" value="ECO:0007669"/>
    <property type="project" value="InterPro"/>
</dbReference>
<dbReference type="InterPro" id="IPR002078">
    <property type="entry name" value="Sigma_54_int"/>
</dbReference>
<dbReference type="AlphaFoldDB" id="A0A238Z4H2"/>
<dbReference type="InterPro" id="IPR009057">
    <property type="entry name" value="Homeodomain-like_sf"/>
</dbReference>
<feature type="modified residue" description="4-aspartylphosphate" evidence="6">
    <location>
        <position position="52"/>
    </location>
</feature>
<feature type="domain" description="Sigma-54 factor interaction" evidence="7">
    <location>
        <begin position="137"/>
        <end position="366"/>
    </location>
</feature>
<dbReference type="GO" id="GO:0000160">
    <property type="term" value="P:phosphorelay signal transduction system"/>
    <property type="evidence" value="ECO:0007669"/>
    <property type="project" value="InterPro"/>
</dbReference>
<dbReference type="InterPro" id="IPR025943">
    <property type="entry name" value="Sigma_54_int_dom_ATP-bd_2"/>
</dbReference>
<proteinExistence type="predicted"/>
<keyword evidence="1" id="KW-0547">Nucleotide-binding</keyword>
<evidence type="ECO:0000256" key="5">
    <source>
        <dbReference type="ARBA" id="ARBA00023163"/>
    </source>
</evidence>
<evidence type="ECO:0000256" key="3">
    <source>
        <dbReference type="ARBA" id="ARBA00023015"/>
    </source>
</evidence>
<dbReference type="CDD" id="cd00156">
    <property type="entry name" value="REC"/>
    <property type="match status" value="1"/>
</dbReference>
<dbReference type="PANTHER" id="PTHR32071">
    <property type="entry name" value="TRANSCRIPTIONAL REGULATORY PROTEIN"/>
    <property type="match status" value="1"/>
</dbReference>
<feature type="domain" description="Response regulatory" evidence="8">
    <location>
        <begin position="3"/>
        <end position="117"/>
    </location>
</feature>
<dbReference type="PANTHER" id="PTHR32071:SF113">
    <property type="entry name" value="ALGINATE BIOSYNTHESIS TRANSCRIPTIONAL REGULATORY PROTEIN ALGB"/>
    <property type="match status" value="1"/>
</dbReference>
<evidence type="ECO:0000259" key="7">
    <source>
        <dbReference type="PROSITE" id="PS50045"/>
    </source>
</evidence>
<dbReference type="PROSITE" id="PS00688">
    <property type="entry name" value="SIGMA54_INTERACT_3"/>
    <property type="match status" value="1"/>
</dbReference>
<dbReference type="Pfam" id="PF00072">
    <property type="entry name" value="Response_reg"/>
    <property type="match status" value="1"/>
</dbReference>
<dbReference type="SUPFAM" id="SSF46689">
    <property type="entry name" value="Homeodomain-like"/>
    <property type="match status" value="1"/>
</dbReference>
<dbReference type="SUPFAM" id="SSF52540">
    <property type="entry name" value="P-loop containing nucleoside triphosphate hydrolases"/>
    <property type="match status" value="1"/>
</dbReference>
<evidence type="ECO:0000259" key="8">
    <source>
        <dbReference type="PROSITE" id="PS50110"/>
    </source>
</evidence>
<evidence type="ECO:0000313" key="9">
    <source>
        <dbReference type="EMBL" id="SNR77774.1"/>
    </source>
</evidence>
<dbReference type="InterPro" id="IPR003593">
    <property type="entry name" value="AAA+_ATPase"/>
</dbReference>
<evidence type="ECO:0000256" key="6">
    <source>
        <dbReference type="PROSITE-ProRule" id="PRU00169"/>
    </source>
</evidence>
<dbReference type="EMBL" id="FZOC01000002">
    <property type="protein sequence ID" value="SNR77774.1"/>
    <property type="molecule type" value="Genomic_DNA"/>
</dbReference>
<dbReference type="CDD" id="cd00009">
    <property type="entry name" value="AAA"/>
    <property type="match status" value="1"/>
</dbReference>
<dbReference type="PROSITE" id="PS00675">
    <property type="entry name" value="SIGMA54_INTERACT_1"/>
    <property type="match status" value="1"/>
</dbReference>
<dbReference type="InterPro" id="IPR058031">
    <property type="entry name" value="AAA_lid_NorR"/>
</dbReference>
<keyword evidence="5" id="KW-0804">Transcription</keyword>
<dbReference type="InterPro" id="IPR011006">
    <property type="entry name" value="CheY-like_superfamily"/>
</dbReference>
<protein>
    <submittedName>
        <fullName evidence="9">Two-component system, NtrC family, response regulator</fullName>
    </submittedName>
</protein>
<keyword evidence="10" id="KW-1185">Reference proteome</keyword>
<evidence type="ECO:0000256" key="1">
    <source>
        <dbReference type="ARBA" id="ARBA00022741"/>
    </source>
</evidence>
<keyword evidence="3" id="KW-0805">Transcription regulation</keyword>
<name>A0A238Z4H2_9BACT</name>
<dbReference type="Pfam" id="PF00158">
    <property type="entry name" value="Sigma54_activat"/>
    <property type="match status" value="1"/>
</dbReference>
<reference evidence="9 10" key="1">
    <citation type="submission" date="2017-06" db="EMBL/GenBank/DDBJ databases">
        <authorList>
            <person name="Kim H.J."/>
            <person name="Triplett B.A."/>
        </authorList>
    </citation>
    <scope>NUCLEOTIDE SEQUENCE [LARGE SCALE GENOMIC DNA]</scope>
    <source>
        <strain evidence="9 10">DSM 13116</strain>
    </source>
</reference>
<organism evidence="9 10">
    <name type="scientific">Humidesulfovibrio mexicanus</name>
    <dbReference type="NCBI Taxonomy" id="147047"/>
    <lineage>
        <taxon>Bacteria</taxon>
        <taxon>Pseudomonadati</taxon>
        <taxon>Thermodesulfobacteriota</taxon>
        <taxon>Desulfovibrionia</taxon>
        <taxon>Desulfovibrionales</taxon>
        <taxon>Desulfovibrionaceae</taxon>
        <taxon>Humidesulfovibrio</taxon>
    </lineage>
</organism>
<evidence type="ECO:0000256" key="2">
    <source>
        <dbReference type="ARBA" id="ARBA00022840"/>
    </source>
</evidence>
<dbReference type="GO" id="GO:0005524">
    <property type="term" value="F:ATP binding"/>
    <property type="evidence" value="ECO:0007669"/>
    <property type="project" value="UniProtKB-KW"/>
</dbReference>
<dbReference type="InterPro" id="IPR025944">
    <property type="entry name" value="Sigma_54_int_dom_CS"/>
</dbReference>
<dbReference type="SMART" id="SM00382">
    <property type="entry name" value="AAA"/>
    <property type="match status" value="1"/>
</dbReference>
<keyword evidence="6" id="KW-0597">Phosphoprotein</keyword>
<keyword evidence="2" id="KW-0067">ATP-binding</keyword>
<dbReference type="SMART" id="SM00448">
    <property type="entry name" value="REC"/>
    <property type="match status" value="1"/>
</dbReference>
<dbReference type="SUPFAM" id="SSF52172">
    <property type="entry name" value="CheY-like"/>
    <property type="match status" value="1"/>
</dbReference>
<dbReference type="Gene3D" id="1.10.10.60">
    <property type="entry name" value="Homeodomain-like"/>
    <property type="match status" value="1"/>
</dbReference>
<dbReference type="InterPro" id="IPR001789">
    <property type="entry name" value="Sig_transdc_resp-reg_receiver"/>
</dbReference>
<dbReference type="InterPro" id="IPR025662">
    <property type="entry name" value="Sigma_54_int_dom_ATP-bd_1"/>
</dbReference>
<dbReference type="PROSITE" id="PS50045">
    <property type="entry name" value="SIGMA54_INTERACT_4"/>
    <property type="match status" value="1"/>
</dbReference>
<dbReference type="Proteomes" id="UP000198324">
    <property type="component" value="Unassembled WGS sequence"/>
</dbReference>
<dbReference type="FunFam" id="3.40.50.300:FF:000006">
    <property type="entry name" value="DNA-binding transcriptional regulator NtrC"/>
    <property type="match status" value="1"/>
</dbReference>
<dbReference type="PROSITE" id="PS00676">
    <property type="entry name" value="SIGMA54_INTERACT_2"/>
    <property type="match status" value="1"/>
</dbReference>
<keyword evidence="4" id="KW-0238">DNA-binding</keyword>
<accession>A0A238Z4H2</accession>
<dbReference type="Gene3D" id="1.10.8.60">
    <property type="match status" value="1"/>
</dbReference>
<evidence type="ECO:0000313" key="10">
    <source>
        <dbReference type="Proteomes" id="UP000198324"/>
    </source>
</evidence>
<dbReference type="Gene3D" id="3.40.50.300">
    <property type="entry name" value="P-loop containing nucleotide triphosphate hydrolases"/>
    <property type="match status" value="1"/>
</dbReference>
<gene>
    <name evidence="9" type="ORF">SAMN04488503_1209</name>
</gene>
<dbReference type="InterPro" id="IPR027417">
    <property type="entry name" value="P-loop_NTPase"/>
</dbReference>
<evidence type="ECO:0000256" key="4">
    <source>
        <dbReference type="ARBA" id="ARBA00023125"/>
    </source>
</evidence>
<dbReference type="Pfam" id="PF25601">
    <property type="entry name" value="AAA_lid_14"/>
    <property type="match status" value="1"/>
</dbReference>
<dbReference type="RefSeq" id="WP_089272742.1">
    <property type="nucleotide sequence ID" value="NZ_FZOC01000002.1"/>
</dbReference>